<feature type="compositionally biased region" description="Low complexity" evidence="1">
    <location>
        <begin position="39"/>
        <end position="61"/>
    </location>
</feature>
<evidence type="ECO:0000313" key="3">
    <source>
        <dbReference type="Proteomes" id="UP000249700"/>
    </source>
</evidence>
<gene>
    <name evidence="2" type="ORF">BCL93_101419</name>
</gene>
<proteinExistence type="predicted"/>
<reference evidence="2 3" key="1">
    <citation type="submission" date="2018-06" db="EMBL/GenBank/DDBJ databases">
        <title>Comparative analysis of microorganisms from saline springs in Andes Mountain Range, Colombia.</title>
        <authorList>
            <person name="Rubin E."/>
        </authorList>
    </citation>
    <scope>NUCLEOTIDE SEQUENCE [LARGE SCALE GENOMIC DNA]</scope>
    <source>
        <strain evidence="2 3">USBA-857</strain>
    </source>
</reference>
<dbReference type="Gene3D" id="3.30.160.170">
    <property type="entry name" value="FlaG-like"/>
    <property type="match status" value="1"/>
</dbReference>
<keyword evidence="2" id="KW-0966">Cell projection</keyword>
<dbReference type="InterPro" id="IPR035924">
    <property type="entry name" value="FlaG-like_sf"/>
</dbReference>
<name>A0A328XWG0_9GAMM</name>
<dbReference type="RefSeq" id="WP_112053445.1">
    <property type="nucleotide sequence ID" value="NZ_QLSX01000001.1"/>
</dbReference>
<dbReference type="SUPFAM" id="SSF160214">
    <property type="entry name" value="FlaG-like"/>
    <property type="match status" value="1"/>
</dbReference>
<dbReference type="InterPro" id="IPR005186">
    <property type="entry name" value="FlaG"/>
</dbReference>
<dbReference type="PANTHER" id="PTHR37166">
    <property type="entry name" value="PROTEIN FLAG"/>
    <property type="match status" value="1"/>
</dbReference>
<organism evidence="2 3">
    <name type="scientific">Onishia taeanensis</name>
    <dbReference type="NCBI Taxonomy" id="284577"/>
    <lineage>
        <taxon>Bacteria</taxon>
        <taxon>Pseudomonadati</taxon>
        <taxon>Pseudomonadota</taxon>
        <taxon>Gammaproteobacteria</taxon>
        <taxon>Oceanospirillales</taxon>
        <taxon>Halomonadaceae</taxon>
        <taxon>Onishia</taxon>
    </lineage>
</organism>
<dbReference type="OrthoDB" id="5741693at2"/>
<dbReference type="Pfam" id="PF03646">
    <property type="entry name" value="FlaG"/>
    <property type="match status" value="1"/>
</dbReference>
<dbReference type="AlphaFoldDB" id="A0A328XWG0"/>
<comment type="caution">
    <text evidence="2">The sequence shown here is derived from an EMBL/GenBank/DDBJ whole genome shotgun (WGS) entry which is preliminary data.</text>
</comment>
<dbReference type="Proteomes" id="UP000249700">
    <property type="component" value="Unassembled WGS sequence"/>
</dbReference>
<dbReference type="EMBL" id="QLSX01000001">
    <property type="protein sequence ID" value="RAR64597.1"/>
    <property type="molecule type" value="Genomic_DNA"/>
</dbReference>
<protein>
    <submittedName>
        <fullName evidence="2">Flagellar protein FlaG</fullName>
    </submittedName>
</protein>
<dbReference type="PANTHER" id="PTHR37166:SF1">
    <property type="entry name" value="PROTEIN FLAG"/>
    <property type="match status" value="1"/>
</dbReference>
<sequence length="130" mass="13847">MTSPINESGTLHAMPALQELTPRQRIDSALAQLPPAGESAADGRGASTASSSAVTGSPGAGELVAPIQRINEVMRSYGIEFSLDEHPSRVVTRIVDRVSGDVIRQIPSEEVLRIAKQLDELQGRLISFEA</sequence>
<feature type="region of interest" description="Disordered" evidence="1">
    <location>
        <begin position="29"/>
        <end position="61"/>
    </location>
</feature>
<keyword evidence="2" id="KW-0282">Flagellum</keyword>
<keyword evidence="2" id="KW-0969">Cilium</keyword>
<evidence type="ECO:0000313" key="2">
    <source>
        <dbReference type="EMBL" id="RAR64597.1"/>
    </source>
</evidence>
<evidence type="ECO:0000256" key="1">
    <source>
        <dbReference type="SAM" id="MobiDB-lite"/>
    </source>
</evidence>
<accession>A0A328XWG0</accession>